<dbReference type="Gene3D" id="1.10.10.10">
    <property type="entry name" value="Winged helix-like DNA-binding domain superfamily/Winged helix DNA-binding domain"/>
    <property type="match status" value="1"/>
</dbReference>
<keyword evidence="8" id="KW-1185">Reference proteome</keyword>
<evidence type="ECO:0000259" key="5">
    <source>
        <dbReference type="Pfam" id="PF04542"/>
    </source>
</evidence>
<evidence type="ECO:0000256" key="3">
    <source>
        <dbReference type="ARBA" id="ARBA00023082"/>
    </source>
</evidence>
<protein>
    <submittedName>
        <fullName evidence="7">Sigma-70 family RNA polymerase sigma factor</fullName>
    </submittedName>
</protein>
<keyword evidence="3" id="KW-0731">Sigma factor</keyword>
<sequence length="217" mass="25256">MTGSLQSLQADAFTVTWDAQLEDEPDNVLSQNEKIIWLSRHIIPHERALRGWLRKFRDIEVDDVVQECYATFLDVHVELIKAPQAYLFRMARNIVLQHYRRARIISITALADFDAQNIMDESPSPQQVVEVRQELECLHQMVEQLPERCRQVLLLRRLEGLSQRQVSERLGISENIVEKQVARGLRALSRFFSEERHIPAKAGPKRHGEVKSVVEKR</sequence>
<dbReference type="SUPFAM" id="SSF88946">
    <property type="entry name" value="Sigma2 domain of RNA polymerase sigma factors"/>
    <property type="match status" value="1"/>
</dbReference>
<dbReference type="PANTHER" id="PTHR43133:SF63">
    <property type="entry name" value="RNA POLYMERASE SIGMA FACTOR FECI-RELATED"/>
    <property type="match status" value="1"/>
</dbReference>
<dbReference type="GO" id="GO:0006352">
    <property type="term" value="P:DNA-templated transcription initiation"/>
    <property type="evidence" value="ECO:0007669"/>
    <property type="project" value="InterPro"/>
</dbReference>
<name>A0A7X1SSE5_9PROT</name>
<dbReference type="CDD" id="cd06171">
    <property type="entry name" value="Sigma70_r4"/>
    <property type="match status" value="1"/>
</dbReference>
<evidence type="ECO:0000256" key="1">
    <source>
        <dbReference type="ARBA" id="ARBA00010641"/>
    </source>
</evidence>
<dbReference type="SUPFAM" id="SSF88659">
    <property type="entry name" value="Sigma3 and sigma4 domains of RNA polymerase sigma factors"/>
    <property type="match status" value="1"/>
</dbReference>
<comment type="caution">
    <text evidence="7">The sequence shown here is derived from an EMBL/GenBank/DDBJ whole genome shotgun (WGS) entry which is preliminary data.</text>
</comment>
<dbReference type="InterPro" id="IPR007627">
    <property type="entry name" value="RNA_pol_sigma70_r2"/>
</dbReference>
<dbReference type="InterPro" id="IPR013325">
    <property type="entry name" value="RNA_pol_sigma_r2"/>
</dbReference>
<dbReference type="EMBL" id="WIPH01000043">
    <property type="protein sequence ID" value="MQR99967.1"/>
    <property type="molecule type" value="Genomic_DNA"/>
</dbReference>
<dbReference type="NCBIfam" id="TIGR02937">
    <property type="entry name" value="sigma70-ECF"/>
    <property type="match status" value="1"/>
</dbReference>
<dbReference type="GO" id="GO:0003677">
    <property type="term" value="F:DNA binding"/>
    <property type="evidence" value="ECO:0007669"/>
    <property type="project" value="InterPro"/>
</dbReference>
<dbReference type="InterPro" id="IPR013249">
    <property type="entry name" value="RNA_pol_sigma70_r4_t2"/>
</dbReference>
<dbReference type="InterPro" id="IPR014284">
    <property type="entry name" value="RNA_pol_sigma-70_dom"/>
</dbReference>
<evidence type="ECO:0000259" key="6">
    <source>
        <dbReference type="Pfam" id="PF08281"/>
    </source>
</evidence>
<keyword evidence="4" id="KW-0804">Transcription</keyword>
<reference evidence="7 8" key="1">
    <citation type="submission" date="2019-10" db="EMBL/GenBank/DDBJ databases">
        <title>Gluconobacter aidae sp. nov., a novel species of acetic acid bacteria isolated in Thailand.</title>
        <authorList>
            <person name="Yukphan P."/>
            <person name="Charoenyingcharoen P."/>
            <person name="Malimas S."/>
            <person name="Muramatsu Y."/>
            <person name="Nakagawa Y."/>
            <person name="Tanasupawat S."/>
            <person name="Yamada Y."/>
        </authorList>
    </citation>
    <scope>NUCLEOTIDE SEQUENCE [LARGE SCALE GENOMIC DNA]</scope>
    <source>
        <strain evidence="7 8">AC10</strain>
    </source>
</reference>
<evidence type="ECO:0000313" key="7">
    <source>
        <dbReference type="EMBL" id="MQR99967.1"/>
    </source>
</evidence>
<evidence type="ECO:0000313" key="8">
    <source>
        <dbReference type="Proteomes" id="UP000432209"/>
    </source>
</evidence>
<dbReference type="InterPro" id="IPR039425">
    <property type="entry name" value="RNA_pol_sigma-70-like"/>
</dbReference>
<dbReference type="RefSeq" id="WP_153431599.1">
    <property type="nucleotide sequence ID" value="NZ_WIPH01000043.1"/>
</dbReference>
<dbReference type="AlphaFoldDB" id="A0A7X1SSE5"/>
<dbReference type="PANTHER" id="PTHR43133">
    <property type="entry name" value="RNA POLYMERASE ECF-TYPE SIGMA FACTO"/>
    <property type="match status" value="1"/>
</dbReference>
<evidence type="ECO:0000256" key="4">
    <source>
        <dbReference type="ARBA" id="ARBA00023163"/>
    </source>
</evidence>
<organism evidence="7 8">
    <name type="scientific">Gluconobacter aidae</name>
    <dbReference type="NCBI Taxonomy" id="2662454"/>
    <lineage>
        <taxon>Bacteria</taxon>
        <taxon>Pseudomonadati</taxon>
        <taxon>Pseudomonadota</taxon>
        <taxon>Alphaproteobacteria</taxon>
        <taxon>Acetobacterales</taxon>
        <taxon>Acetobacteraceae</taxon>
        <taxon>Gluconobacter</taxon>
    </lineage>
</organism>
<dbReference type="Pfam" id="PF08281">
    <property type="entry name" value="Sigma70_r4_2"/>
    <property type="match status" value="1"/>
</dbReference>
<proteinExistence type="inferred from homology"/>
<evidence type="ECO:0000256" key="2">
    <source>
        <dbReference type="ARBA" id="ARBA00023015"/>
    </source>
</evidence>
<dbReference type="Pfam" id="PF04542">
    <property type="entry name" value="Sigma70_r2"/>
    <property type="match status" value="1"/>
</dbReference>
<keyword evidence="2" id="KW-0805">Transcription regulation</keyword>
<dbReference type="GO" id="GO:0016987">
    <property type="term" value="F:sigma factor activity"/>
    <property type="evidence" value="ECO:0007669"/>
    <property type="project" value="UniProtKB-KW"/>
</dbReference>
<feature type="domain" description="RNA polymerase sigma-70 region 2" evidence="5">
    <location>
        <begin position="45"/>
        <end position="103"/>
    </location>
</feature>
<dbReference type="Gene3D" id="1.10.1740.10">
    <property type="match status" value="1"/>
</dbReference>
<accession>A0A7X1SSE5</accession>
<gene>
    <name evidence="7" type="ORF">GFJ39_12385</name>
</gene>
<comment type="similarity">
    <text evidence="1">Belongs to the sigma-70 factor family. ECF subfamily.</text>
</comment>
<feature type="domain" description="RNA polymerase sigma factor 70 region 4 type 2" evidence="6">
    <location>
        <begin position="135"/>
        <end position="188"/>
    </location>
</feature>
<dbReference type="InterPro" id="IPR036388">
    <property type="entry name" value="WH-like_DNA-bd_sf"/>
</dbReference>
<dbReference type="Proteomes" id="UP000432209">
    <property type="component" value="Unassembled WGS sequence"/>
</dbReference>
<dbReference type="InterPro" id="IPR013324">
    <property type="entry name" value="RNA_pol_sigma_r3/r4-like"/>
</dbReference>